<name>A0A381V092_9ZZZZ</name>
<evidence type="ECO:0000256" key="6">
    <source>
        <dbReference type="ARBA" id="ARBA00022793"/>
    </source>
</evidence>
<dbReference type="PANTHER" id="PTHR30031:SF0">
    <property type="entry name" value="PHOSPHOENOLPYRUVATE CARBOXYKINASE (ATP)"/>
    <property type="match status" value="1"/>
</dbReference>
<dbReference type="SUPFAM" id="SSF53795">
    <property type="entry name" value="PEP carboxykinase-like"/>
    <property type="match status" value="1"/>
</dbReference>
<evidence type="ECO:0000256" key="7">
    <source>
        <dbReference type="ARBA" id="ARBA00022840"/>
    </source>
</evidence>
<evidence type="ECO:0000256" key="2">
    <source>
        <dbReference type="ARBA" id="ARBA00006052"/>
    </source>
</evidence>
<dbReference type="InterPro" id="IPR008210">
    <property type="entry name" value="PEP_carboxykinase_N"/>
</dbReference>
<proteinExistence type="inferred from homology"/>
<dbReference type="Gene3D" id="2.170.8.10">
    <property type="entry name" value="Phosphoenolpyruvate Carboxykinase, domain 2"/>
    <property type="match status" value="1"/>
</dbReference>
<dbReference type="NCBIfam" id="NF006820">
    <property type="entry name" value="PRK09344.1-2"/>
    <property type="match status" value="1"/>
</dbReference>
<comment type="similarity">
    <text evidence="2">Belongs to the phosphoenolpyruvate carboxykinase (ATP) family.</text>
</comment>
<dbReference type="AlphaFoldDB" id="A0A381V092"/>
<keyword evidence="6" id="KW-0210">Decarboxylase</keyword>
<comment type="catalytic activity">
    <reaction evidence="9">
        <text>oxaloacetate + ATP = phosphoenolpyruvate + ADP + CO2</text>
        <dbReference type="Rhea" id="RHEA:18617"/>
        <dbReference type="ChEBI" id="CHEBI:16452"/>
        <dbReference type="ChEBI" id="CHEBI:16526"/>
        <dbReference type="ChEBI" id="CHEBI:30616"/>
        <dbReference type="ChEBI" id="CHEBI:58702"/>
        <dbReference type="ChEBI" id="CHEBI:456216"/>
        <dbReference type="EC" id="4.1.1.49"/>
    </reaction>
</comment>
<protein>
    <recommendedName>
        <fullName evidence="3">phosphoenolpyruvate carboxykinase (ATP)</fullName>
        <ecNumber evidence="3">4.1.1.49</ecNumber>
    </recommendedName>
</protein>
<dbReference type="EC" id="4.1.1.49" evidence="3"/>
<comment type="pathway">
    <text evidence="1">Carbohydrate biosynthesis; gluconeogenesis.</text>
</comment>
<keyword evidence="4" id="KW-0312">Gluconeogenesis</keyword>
<dbReference type="GO" id="GO:0006094">
    <property type="term" value="P:gluconeogenesis"/>
    <property type="evidence" value="ECO:0007669"/>
    <property type="project" value="UniProtKB-UniPathway"/>
</dbReference>
<dbReference type="GO" id="GO:0005829">
    <property type="term" value="C:cytosol"/>
    <property type="evidence" value="ECO:0007669"/>
    <property type="project" value="TreeGrafter"/>
</dbReference>
<dbReference type="NCBIfam" id="NF006823">
    <property type="entry name" value="PRK09344.1-5"/>
    <property type="match status" value="1"/>
</dbReference>
<evidence type="ECO:0000256" key="5">
    <source>
        <dbReference type="ARBA" id="ARBA00022741"/>
    </source>
</evidence>
<dbReference type="Gene3D" id="3.90.228.20">
    <property type="match status" value="1"/>
</dbReference>
<gene>
    <name evidence="10" type="ORF">METZ01_LOCUS86649</name>
</gene>
<dbReference type="Pfam" id="PF01293">
    <property type="entry name" value="PEPCK_ATP"/>
    <property type="match status" value="1"/>
</dbReference>
<reference evidence="10" key="1">
    <citation type="submission" date="2018-05" db="EMBL/GenBank/DDBJ databases">
        <authorList>
            <person name="Lanie J.A."/>
            <person name="Ng W.-L."/>
            <person name="Kazmierczak K.M."/>
            <person name="Andrzejewski T.M."/>
            <person name="Davidsen T.M."/>
            <person name="Wayne K.J."/>
            <person name="Tettelin H."/>
            <person name="Glass J.I."/>
            <person name="Rusch D."/>
            <person name="Podicherti R."/>
            <person name="Tsui H.-C.T."/>
            <person name="Winkler M.E."/>
        </authorList>
    </citation>
    <scope>NUCLEOTIDE SEQUENCE</scope>
</reference>
<evidence type="ECO:0000313" key="10">
    <source>
        <dbReference type="EMBL" id="SVA33795.1"/>
    </source>
</evidence>
<dbReference type="GO" id="GO:0005524">
    <property type="term" value="F:ATP binding"/>
    <property type="evidence" value="ECO:0007669"/>
    <property type="project" value="UniProtKB-KW"/>
</dbReference>
<dbReference type="Gene3D" id="3.40.449.10">
    <property type="entry name" value="Phosphoenolpyruvate Carboxykinase, domain 1"/>
    <property type="match status" value="1"/>
</dbReference>
<organism evidence="10">
    <name type="scientific">marine metagenome</name>
    <dbReference type="NCBI Taxonomy" id="408172"/>
    <lineage>
        <taxon>unclassified sequences</taxon>
        <taxon>metagenomes</taxon>
        <taxon>ecological metagenomes</taxon>
    </lineage>
</organism>
<keyword evidence="7" id="KW-0067">ATP-binding</keyword>
<accession>A0A381V092</accession>
<dbReference type="SUPFAM" id="SSF68923">
    <property type="entry name" value="PEP carboxykinase N-terminal domain"/>
    <property type="match status" value="1"/>
</dbReference>
<dbReference type="EMBL" id="UINC01007523">
    <property type="protein sequence ID" value="SVA33795.1"/>
    <property type="molecule type" value="Genomic_DNA"/>
</dbReference>
<evidence type="ECO:0000256" key="8">
    <source>
        <dbReference type="ARBA" id="ARBA00023239"/>
    </source>
</evidence>
<sequence>MSTNKSQAFENLSQEQLIELSLKRKEGILASNGALLVTTGKRTGRSPHDRFIVDDELTHSEVDWGEVNKPFERAKFNQLWSRVSDYLDRKDTFVSSLHVGEHDKHYIPVKITTEWAWHNLFGRQMFIRPEVFNPSNKTIWSVMSAPEFICDPETDGTNSDGAVIINFSEKKILLAGMQYAGEMKKSMFSVQNFLLPEKKVLPMHCAANVGKEGDVCLFFGLSGTGKTTLSADPDRNLIGDDEHGWGEGAVFNFEGGCYAKCIDLTQKNEPVIWDAIKRGSVMENVIIDPETKIPDFSDSSLTENTRVVYPREHIEKRVKENFAGEPQSVIFLTCDLSGVIPPVSILSKEAAAYHFLSGYTAAVGSTEVGSEDAFRTTFSTCYGAPFFPREASVYANLLMKRIESFGSKVYLVNTGWTGGPYGEGKRFEIPVTRKIISAIQSGNLIGSETEEIKGINLQVPIELSGVDNKLLNPIKNWKNPSSYNPCAKKLIRQFTENFSKFEVSEKIINAGPNLK</sequence>
<dbReference type="InterPro" id="IPR001272">
    <property type="entry name" value="PEP_carboxykinase_ATP"/>
</dbReference>
<dbReference type="GO" id="GO:0004612">
    <property type="term" value="F:phosphoenolpyruvate carboxykinase (ATP) activity"/>
    <property type="evidence" value="ECO:0007669"/>
    <property type="project" value="UniProtKB-EC"/>
</dbReference>
<evidence type="ECO:0000256" key="9">
    <source>
        <dbReference type="ARBA" id="ARBA00047371"/>
    </source>
</evidence>
<dbReference type="NCBIfam" id="NF006821">
    <property type="entry name" value="PRK09344.1-3"/>
    <property type="match status" value="1"/>
</dbReference>
<keyword evidence="8" id="KW-0456">Lyase</keyword>
<dbReference type="InterPro" id="IPR013035">
    <property type="entry name" value="PEP_carboxykinase_C"/>
</dbReference>
<dbReference type="PIRSF" id="PIRSF006294">
    <property type="entry name" value="PEP_crbxkin"/>
    <property type="match status" value="1"/>
</dbReference>
<evidence type="ECO:0000256" key="3">
    <source>
        <dbReference type="ARBA" id="ARBA00012363"/>
    </source>
</evidence>
<dbReference type="PANTHER" id="PTHR30031">
    <property type="entry name" value="PHOSPHOENOLPYRUVATE CARBOXYKINASE ATP"/>
    <property type="match status" value="1"/>
</dbReference>
<dbReference type="UniPathway" id="UPA00138"/>
<dbReference type="HAMAP" id="MF_00453">
    <property type="entry name" value="PEPCK_ATP"/>
    <property type="match status" value="1"/>
</dbReference>
<evidence type="ECO:0000256" key="1">
    <source>
        <dbReference type="ARBA" id="ARBA00004742"/>
    </source>
</evidence>
<evidence type="ECO:0000256" key="4">
    <source>
        <dbReference type="ARBA" id="ARBA00022432"/>
    </source>
</evidence>
<keyword evidence="5" id="KW-0547">Nucleotide-binding</keyword>
<dbReference type="NCBIfam" id="TIGR00224">
    <property type="entry name" value="pckA"/>
    <property type="match status" value="1"/>
</dbReference>